<evidence type="ECO:0000313" key="1">
    <source>
        <dbReference type="EMBL" id="KTS82233.1"/>
    </source>
</evidence>
<dbReference type="EMBL" id="LDRX01000053">
    <property type="protein sequence ID" value="KTS82233.1"/>
    <property type="molecule type" value="Genomic_DNA"/>
</dbReference>
<keyword evidence="2" id="KW-1185">Reference proteome</keyword>
<protein>
    <submittedName>
        <fullName evidence="1">RNA polymerase</fullName>
    </submittedName>
</protein>
<organism evidence="1 2">
    <name type="scientific">Paenibacillus jamilae</name>
    <dbReference type="NCBI Taxonomy" id="114136"/>
    <lineage>
        <taxon>Bacteria</taxon>
        <taxon>Bacillati</taxon>
        <taxon>Bacillota</taxon>
        <taxon>Bacilli</taxon>
        <taxon>Bacillales</taxon>
        <taxon>Paenibacillaceae</taxon>
        <taxon>Paenibacillus</taxon>
    </lineage>
</organism>
<accession>A0ACC4ZV60</accession>
<name>A0ACC4ZV60_9BACL</name>
<reference evidence="1 2" key="1">
    <citation type="journal article" date="2016" name="Front. Microbiol.">
        <title>Genomic Resource of Rice Seed Associated Bacteria.</title>
        <authorList>
            <person name="Midha S."/>
            <person name="Bansal K."/>
            <person name="Sharma S."/>
            <person name="Kumar N."/>
            <person name="Patil P.P."/>
            <person name="Chaudhry V."/>
            <person name="Patil P.B."/>
        </authorList>
    </citation>
    <scope>NUCLEOTIDE SEQUENCE [LARGE SCALE GENOMIC DNA]</scope>
    <source>
        <strain evidence="1 2">NS115</strain>
    </source>
</reference>
<evidence type="ECO:0000313" key="2">
    <source>
        <dbReference type="Proteomes" id="UP000074866"/>
    </source>
</evidence>
<proteinExistence type="predicted"/>
<gene>
    <name evidence="1" type="ORF">NS115_12850</name>
</gene>
<sequence>MKKNSQLSHMTRNTALEIMMNDYGDSVLSLVFLIVKDRTMAEDITQEVFLKAFRGWDSFRQESSMKTWLYRIAINESKKYLRSWSFRKIFSTLKKETPIETPREPSAEDALMGKIAKEDVARQLMAASVRYREILILHYYEDLSIKEVSQVLGISVKAVRTRLYRARQHFKAILKREGIPWT</sequence>
<dbReference type="Proteomes" id="UP000074866">
    <property type="component" value="Unassembled WGS sequence"/>
</dbReference>
<comment type="caution">
    <text evidence="1">The sequence shown here is derived from an EMBL/GenBank/DDBJ whole genome shotgun (WGS) entry which is preliminary data.</text>
</comment>